<dbReference type="Gene3D" id="2.30.30.110">
    <property type="match status" value="1"/>
</dbReference>
<keyword evidence="9" id="KW-1185">Reference proteome</keyword>
<keyword evidence="3" id="KW-0678">Repressor</keyword>
<dbReference type="Proteomes" id="UP000295493">
    <property type="component" value="Unassembled WGS sequence"/>
</dbReference>
<accession>A0A4R6FUY1</accession>
<dbReference type="SUPFAM" id="SSF50118">
    <property type="entry name" value="Cell growth inhibitor/plasmid maintenance toxic component"/>
    <property type="match status" value="1"/>
</dbReference>
<comment type="caution">
    <text evidence="8">The sequence shown here is derived from an EMBL/GenBank/DDBJ whole genome shotgun (WGS) entry which is preliminary data.</text>
</comment>
<evidence type="ECO:0000256" key="4">
    <source>
        <dbReference type="ARBA" id="ARBA00023015"/>
    </source>
</evidence>
<evidence type="ECO:0000256" key="1">
    <source>
        <dbReference type="ARBA" id="ARBA00005230"/>
    </source>
</evidence>
<dbReference type="EMBL" id="SNWD01000002">
    <property type="protein sequence ID" value="TDN85633.1"/>
    <property type="molecule type" value="Genomic_DNA"/>
</dbReference>
<keyword evidence="5" id="KW-0804">Transcription</keyword>
<evidence type="ECO:0000256" key="3">
    <source>
        <dbReference type="ARBA" id="ARBA00022491"/>
    </source>
</evidence>
<dbReference type="InterPro" id="IPR002712">
    <property type="entry name" value="CcdB"/>
</dbReference>
<dbReference type="GO" id="GO:0006276">
    <property type="term" value="P:plasmid maintenance"/>
    <property type="evidence" value="ECO:0007669"/>
    <property type="project" value="InterPro"/>
</dbReference>
<dbReference type="Pfam" id="PF01845">
    <property type="entry name" value="CcdB"/>
    <property type="match status" value="1"/>
</dbReference>
<name>A0A4R6FUY1_9SPHN</name>
<comment type="similarity">
    <text evidence="1">Belongs to the CcdB toxin family.</text>
</comment>
<evidence type="ECO:0000256" key="6">
    <source>
        <dbReference type="ARBA" id="ARBA00029628"/>
    </source>
</evidence>
<reference evidence="8 9" key="1">
    <citation type="submission" date="2019-03" db="EMBL/GenBank/DDBJ databases">
        <title>Genomic Encyclopedia of Type Strains, Phase IV (KMG-IV): sequencing the most valuable type-strain genomes for metagenomic binning, comparative biology and taxonomic classification.</title>
        <authorList>
            <person name="Goeker M."/>
        </authorList>
    </citation>
    <scope>NUCLEOTIDE SEQUENCE [LARGE SCALE GENOMIC DNA]</scope>
    <source>
        <strain evidence="8 9">DSM 25059</strain>
    </source>
</reference>
<evidence type="ECO:0000256" key="7">
    <source>
        <dbReference type="ARBA" id="ARBA00033135"/>
    </source>
</evidence>
<proteinExistence type="inferred from homology"/>
<gene>
    <name evidence="8" type="ORF">EV664_102341</name>
</gene>
<dbReference type="GO" id="GO:0008657">
    <property type="term" value="F:DNA topoisomerase type II (double strand cut, ATP-hydrolyzing) inhibitor activity"/>
    <property type="evidence" value="ECO:0007669"/>
    <property type="project" value="InterPro"/>
</dbReference>
<dbReference type="OrthoDB" id="9813510at2"/>
<protein>
    <recommendedName>
        <fullName evidence="2">Toxin CcdB</fullName>
    </recommendedName>
    <alternativeName>
        <fullName evidence="7">Cytotoxic protein CcdB</fullName>
    </alternativeName>
    <alternativeName>
        <fullName evidence="6">Protein LetD</fullName>
    </alternativeName>
</protein>
<dbReference type="AlphaFoldDB" id="A0A4R6FUY1"/>
<keyword evidence="4" id="KW-0805">Transcription regulation</keyword>
<evidence type="ECO:0000256" key="2">
    <source>
        <dbReference type="ARBA" id="ARBA00015075"/>
    </source>
</evidence>
<sequence length="98" mass="10767">MAQFDVVRLNGGALAVDCQSDLLQGINTRFVVPLRRPDDSPPRRERLNPVFAIEGEDWVMVTQFAGAVMAREIEASLGSLADDYIRITGALDMLISGF</sequence>
<evidence type="ECO:0000313" key="9">
    <source>
        <dbReference type="Proteomes" id="UP000295493"/>
    </source>
</evidence>
<dbReference type="InterPro" id="IPR011067">
    <property type="entry name" value="Plasmid_toxin/cell-grow_inhib"/>
</dbReference>
<evidence type="ECO:0000256" key="5">
    <source>
        <dbReference type="ARBA" id="ARBA00023163"/>
    </source>
</evidence>
<organism evidence="8 9">
    <name type="scientific">Stakelama pacifica</name>
    <dbReference type="NCBI Taxonomy" id="517720"/>
    <lineage>
        <taxon>Bacteria</taxon>
        <taxon>Pseudomonadati</taxon>
        <taxon>Pseudomonadota</taxon>
        <taxon>Alphaproteobacteria</taxon>
        <taxon>Sphingomonadales</taxon>
        <taxon>Sphingomonadaceae</taxon>
        <taxon>Stakelama</taxon>
    </lineage>
</organism>
<evidence type="ECO:0000313" key="8">
    <source>
        <dbReference type="EMBL" id="TDN85633.1"/>
    </source>
</evidence>
<dbReference type="RefSeq" id="WP_133494538.1">
    <property type="nucleotide sequence ID" value="NZ_BMLU01000002.1"/>
</dbReference>